<dbReference type="SUPFAM" id="SSF56112">
    <property type="entry name" value="Protein kinase-like (PK-like)"/>
    <property type="match status" value="1"/>
</dbReference>
<dbReference type="GO" id="GO:0015630">
    <property type="term" value="C:microtubule cytoskeleton"/>
    <property type="evidence" value="ECO:0007669"/>
    <property type="project" value="UniProtKB-ARBA"/>
</dbReference>
<feature type="compositionally biased region" description="Basic and acidic residues" evidence="10">
    <location>
        <begin position="948"/>
        <end position="963"/>
    </location>
</feature>
<dbReference type="SMART" id="SM00220">
    <property type="entry name" value="S_TKc"/>
    <property type="match status" value="1"/>
</dbReference>
<dbReference type="GO" id="GO:0004674">
    <property type="term" value="F:protein serine/threonine kinase activity"/>
    <property type="evidence" value="ECO:0007669"/>
    <property type="project" value="UniProtKB-KW"/>
</dbReference>
<dbReference type="FunFam" id="1.10.510.10:FF:000883">
    <property type="entry name" value="Tau TuBulin Kinase"/>
    <property type="match status" value="1"/>
</dbReference>
<gene>
    <name evidence="11" type="primary">WBGene00118181</name>
</gene>
<dbReference type="GO" id="GO:0052689">
    <property type="term" value="F:carboxylic ester hydrolase activity"/>
    <property type="evidence" value="ECO:0007669"/>
    <property type="project" value="UniProtKB-KW"/>
</dbReference>
<dbReference type="InterPro" id="IPR002018">
    <property type="entry name" value="CarbesteraseB"/>
</dbReference>
<keyword evidence="5" id="KW-0547">Nucleotide-binding</keyword>
<dbReference type="PANTHER" id="PTHR44590">
    <property type="entry name" value="CARBOXYLIC ESTER HYDROLASE-RELATED"/>
    <property type="match status" value="1"/>
</dbReference>
<evidence type="ECO:0000256" key="1">
    <source>
        <dbReference type="ARBA" id="ARBA00005964"/>
    </source>
</evidence>
<dbReference type="PANTHER" id="PTHR44590:SF3">
    <property type="entry name" value="CARBOXYLESTERASE TYPE B DOMAIN-CONTAINING PROTEIN"/>
    <property type="match status" value="1"/>
</dbReference>
<dbReference type="InterPro" id="IPR000719">
    <property type="entry name" value="Prot_kinase_dom"/>
</dbReference>
<dbReference type="PROSITE" id="PS00122">
    <property type="entry name" value="CARBOXYLESTERASE_B_1"/>
    <property type="match status" value="1"/>
</dbReference>
<keyword evidence="8" id="KW-0067">ATP-binding</keyword>
<reference evidence="12" key="1">
    <citation type="journal article" date="2008" name="Nat. Genet.">
        <title>The Pristionchus pacificus genome provides a unique perspective on nematode lifestyle and parasitism.</title>
        <authorList>
            <person name="Dieterich C."/>
            <person name="Clifton S.W."/>
            <person name="Schuster L.N."/>
            <person name="Chinwalla A."/>
            <person name="Delehaunty K."/>
            <person name="Dinkelacker I."/>
            <person name="Fulton L."/>
            <person name="Fulton R."/>
            <person name="Godfrey J."/>
            <person name="Minx P."/>
            <person name="Mitreva M."/>
            <person name="Roeseler W."/>
            <person name="Tian H."/>
            <person name="Witte H."/>
            <person name="Yang S.P."/>
            <person name="Wilson R.K."/>
            <person name="Sommer R.J."/>
        </authorList>
    </citation>
    <scope>NUCLEOTIDE SEQUENCE [LARGE SCALE GENOMIC DNA]</scope>
    <source>
        <strain evidence="12">PS312</strain>
    </source>
</reference>
<evidence type="ECO:0000313" key="12">
    <source>
        <dbReference type="Proteomes" id="UP000005239"/>
    </source>
</evidence>
<dbReference type="InterPro" id="IPR019826">
    <property type="entry name" value="Carboxylesterase_B_AS"/>
</dbReference>
<sequence>MGGVISLLPLFRRETIHPPSRIIRISTGEIQGFHLPIEEDRQVDIFLGIPFARPPVGERRFQRAEPADHWEGIRLCTRFGPRAPQSDFIWEKLSLGPKSEDCLHLNVFAPSWKKPESGFPVLVFVHGGGFLIDSAVKYGDEGIAKYLCRHDIIVVTVQYRLGLLGFFSTGDSVCPGNLGLWDQTLALQWVRENIGAFGGDPRKVTVFGQSAGGASVDLLSLSPHSRDLFHQVIPMAGNAECEWATVSHDRIIDACTKFAERKGFVKPDNELKTSRDMIEFLRTRKGREFERGLLGRKGMDVSKVGLDLAPLVDGDFLPKSINELREEAPKKNIMVGTCEHEGLLFAVLAPNSFDEKGMDKLLAIVIPPELNPEWKKLREEAKGMYMEGVDEYDRQEVARAYVTLYSDIFVCNGTKEYAEKMSDLGHKVFLYTFDYFNPRSFGILSIRAPFKGATHCTELTYLFGQSIVFSFKFNEADHRMIDLMTRMWANFVKYGNPNGAYDDSSCFTFQWEPTDSTSLKYLKISENCEMAEKYENRRADFWRKFKEGKVFGEWVVKKKIDEGGFGKVYLMGNIKNPLVLAALKAEPNEVSGGSAIKMELKVIHELNARGTTPHIPQVYHGAKHTRYCYMIMSLLGENLKTLRKKNEKANADKKDWAVLSVSSWIRLGIQCLYGLKLLHDMGYLHRYTVDITDRELTYDNCRDIKPNNFALGQSSDPERATMVHLLDFGLARSFAFKNSNGKWIRRLARCSVGFRGTTRYCTPNVHDKLESGRRDDIWSLFYVLIELHYGLPWQHENDKLIIEKVKCNCKDEVVMQNMPKELHHIIPQLRRLDCYQRPDYLGIYQSMKAVMVRKGIQPYDLYDWEQKPNAPKALRPIKAPEWYAPEEFFASDPLGMMQDTHYEADCDWSSSFFAFFIYSISGIISSKNGGNGGNGGSDEKTTTINDADVFHMTRTRDTQTRDE</sequence>
<dbReference type="FunFam" id="3.30.200.20:FF:000358">
    <property type="entry name" value="Tau tubulin kinase 2b"/>
    <property type="match status" value="1"/>
</dbReference>
<accession>A0A8R1YMZ9</accession>
<dbReference type="FunFam" id="3.40.50.1820:FF:000451">
    <property type="entry name" value="Carboxylic ester hydrolase"/>
    <property type="match status" value="1"/>
</dbReference>
<dbReference type="InterPro" id="IPR011009">
    <property type="entry name" value="Kinase-like_dom_sf"/>
</dbReference>
<accession>A0A2A6BGG9</accession>
<dbReference type="Pfam" id="PF00069">
    <property type="entry name" value="Pkinase"/>
    <property type="match status" value="1"/>
</dbReference>
<dbReference type="GO" id="GO:0005524">
    <property type="term" value="F:ATP binding"/>
    <property type="evidence" value="ECO:0007669"/>
    <property type="project" value="UniProtKB-KW"/>
</dbReference>
<proteinExistence type="inferred from homology"/>
<evidence type="ECO:0000313" key="11">
    <source>
        <dbReference type="EnsemblMetazoa" id="PPA28627.1"/>
    </source>
</evidence>
<evidence type="ECO:0000256" key="5">
    <source>
        <dbReference type="ARBA" id="ARBA00022741"/>
    </source>
</evidence>
<reference evidence="11" key="2">
    <citation type="submission" date="2022-06" db="UniProtKB">
        <authorList>
            <consortium name="EnsemblMetazoa"/>
        </authorList>
    </citation>
    <scope>IDENTIFICATION</scope>
    <source>
        <strain evidence="11">PS312</strain>
    </source>
</reference>
<dbReference type="EnsemblMetazoa" id="PPA28627.1">
    <property type="protein sequence ID" value="PPA28627.1"/>
    <property type="gene ID" value="WBGene00118181"/>
</dbReference>
<keyword evidence="6" id="KW-0418">Kinase</keyword>
<feature type="region of interest" description="Disordered" evidence="10">
    <location>
        <begin position="928"/>
        <end position="963"/>
    </location>
</feature>
<dbReference type="InterPro" id="IPR029058">
    <property type="entry name" value="AB_hydrolase_fold"/>
</dbReference>
<dbReference type="Pfam" id="PF00135">
    <property type="entry name" value="COesterase"/>
    <property type="match status" value="1"/>
</dbReference>
<comment type="similarity">
    <text evidence="9">Belongs to the protein kinase superfamily. CK1 Ser/Thr protein kinase family.</text>
</comment>
<evidence type="ECO:0000256" key="4">
    <source>
        <dbReference type="ARBA" id="ARBA00022679"/>
    </source>
</evidence>
<keyword evidence="7" id="KW-0378">Hydrolase</keyword>
<evidence type="ECO:0000256" key="7">
    <source>
        <dbReference type="ARBA" id="ARBA00022801"/>
    </source>
</evidence>
<keyword evidence="12" id="KW-1185">Reference proteome</keyword>
<dbReference type="AlphaFoldDB" id="A0A2A6BGG9"/>
<dbReference type="SUPFAM" id="SSF53474">
    <property type="entry name" value="alpha/beta-Hydrolases"/>
    <property type="match status" value="1"/>
</dbReference>
<dbReference type="Gene3D" id="1.10.510.10">
    <property type="entry name" value="Transferase(Phosphotransferase) domain 1"/>
    <property type="match status" value="1"/>
</dbReference>
<keyword evidence="3" id="KW-0723">Serine/threonine-protein kinase</keyword>
<evidence type="ECO:0000256" key="3">
    <source>
        <dbReference type="ARBA" id="ARBA00022527"/>
    </source>
</evidence>
<dbReference type="Proteomes" id="UP000005239">
    <property type="component" value="Unassembled WGS sequence"/>
</dbReference>
<dbReference type="PROSITE" id="PS50011">
    <property type="entry name" value="PROTEIN_KINASE_DOM"/>
    <property type="match status" value="1"/>
</dbReference>
<protein>
    <submittedName>
        <fullName evidence="11">Hydrolase</fullName>
    </submittedName>
</protein>
<dbReference type="Gene3D" id="3.40.50.1820">
    <property type="entry name" value="alpha/beta hydrolase"/>
    <property type="match status" value="1"/>
</dbReference>
<evidence type="ECO:0000256" key="6">
    <source>
        <dbReference type="ARBA" id="ARBA00022777"/>
    </source>
</evidence>
<keyword evidence="2" id="KW-0719">Serine esterase</keyword>
<evidence type="ECO:0000256" key="9">
    <source>
        <dbReference type="ARBA" id="ARBA00061588"/>
    </source>
</evidence>
<comment type="similarity">
    <text evidence="1">Belongs to the type-B carboxylesterase/lipase family.</text>
</comment>
<dbReference type="Gene3D" id="3.30.200.20">
    <property type="entry name" value="Phosphorylase Kinase, domain 1"/>
    <property type="match status" value="1"/>
</dbReference>
<name>A0A2A6BGG9_PRIPA</name>
<evidence type="ECO:0000256" key="8">
    <source>
        <dbReference type="ARBA" id="ARBA00022840"/>
    </source>
</evidence>
<evidence type="ECO:0000256" key="2">
    <source>
        <dbReference type="ARBA" id="ARBA00022487"/>
    </source>
</evidence>
<organism evidence="11 12">
    <name type="scientific">Pristionchus pacificus</name>
    <name type="common">Parasitic nematode worm</name>
    <dbReference type="NCBI Taxonomy" id="54126"/>
    <lineage>
        <taxon>Eukaryota</taxon>
        <taxon>Metazoa</taxon>
        <taxon>Ecdysozoa</taxon>
        <taxon>Nematoda</taxon>
        <taxon>Chromadorea</taxon>
        <taxon>Rhabditida</taxon>
        <taxon>Rhabditina</taxon>
        <taxon>Diplogasteromorpha</taxon>
        <taxon>Diplogasteroidea</taxon>
        <taxon>Neodiplogasteridae</taxon>
        <taxon>Pristionchus</taxon>
    </lineage>
</organism>
<keyword evidence="4" id="KW-0808">Transferase</keyword>
<evidence type="ECO:0000256" key="10">
    <source>
        <dbReference type="SAM" id="MobiDB-lite"/>
    </source>
</evidence>